<sequence length="768" mass="84932">MTSTGKRRAAPTLLALGVAGIAAGVLGACKDGGVDGDGDSCVSTREYFANEVWPKVLGKTCITCHGPAGIAEEQGAEFRLLPASYPGFLDANLAAVTENASVSYDDLSALLAKPTATTKHGGGEVIKAGSEEYRILESLLAQLEAPRECPGSDGADLDAVELMSPEETLRKATLHLAGRLPTAEELKEAAAGEEALAETIRGVLEEDGFYDRLGDIFNDLLLTDRYLVYTGFAVNILNAEDFPNAGAWWEGLEGQDELREQVNRAAAREPIDLINYIVRNDRPFTEILTADYTVLNPFSAQLYDVELGFADPTDPREFKEAKLFTVRGGKKTLPHAGVLSSPMFLNRFPTTPTNRNRHRARMTYKLFLATDVLRIGERPIDPSLSEAYSNPTRDDKQCNFCHQLIDPVAGAFQNYDDYDMEVLTDREWFPEMFAPGFDGEDIPKSEFPKSLEWLAARLVKDPRFVISTVHTVFRALTGTEPLLFPADASDPLYGAKLNAWEAQDALFRRIGEEFVADDYNLKTVIVGVVMSPYFRGLSLDEVELSEAESEELAVVGHGRLSTPELLANKIHATTGIRWIRGWDLEDWLTTDYRILYGGIDSDSITQRLPSMNGIMGAVAGRMANEVACAVTAYDFSRAADKRRLFPEVTLDTVPLSDNGAEVPDNIAAIKANIVHLYQRILGEELAADDPEVDRAYDLFLETWKDGAANVASGAENEWLSWWCQARVDPNTNVDLPEAEKIETDKNYTIRAWMAVMTYMLSDYKFLYE</sequence>
<feature type="chain" id="PRO_5011755953" description="DUF1592 domain-containing protein" evidence="1">
    <location>
        <begin position="28"/>
        <end position="768"/>
    </location>
</feature>
<reference evidence="4" key="1">
    <citation type="submission" date="2016-10" db="EMBL/GenBank/DDBJ databases">
        <authorList>
            <person name="Varghese N."/>
            <person name="Submissions S."/>
        </authorList>
    </citation>
    <scope>NUCLEOTIDE SEQUENCE [LARGE SCALE GENOMIC DNA]</scope>
    <source>
        <strain evidence="4">ATCC 25963</strain>
    </source>
</reference>
<dbReference type="STRING" id="54.SAMN02745121_04263"/>
<protein>
    <recommendedName>
        <fullName evidence="2">DUF1592 domain-containing protein</fullName>
    </recommendedName>
</protein>
<dbReference type="EMBL" id="FOMX01000013">
    <property type="protein sequence ID" value="SFE43263.1"/>
    <property type="molecule type" value="Genomic_DNA"/>
</dbReference>
<evidence type="ECO:0000259" key="2">
    <source>
        <dbReference type="Pfam" id="PF07631"/>
    </source>
</evidence>
<proteinExistence type="predicted"/>
<feature type="domain" description="DUF1592" evidence="2">
    <location>
        <begin position="256"/>
        <end position="305"/>
    </location>
</feature>
<evidence type="ECO:0000313" key="3">
    <source>
        <dbReference type="EMBL" id="SFE43263.1"/>
    </source>
</evidence>
<keyword evidence="4" id="KW-1185">Reference proteome</keyword>
<dbReference type="PROSITE" id="PS51257">
    <property type="entry name" value="PROKAR_LIPOPROTEIN"/>
    <property type="match status" value="1"/>
</dbReference>
<dbReference type="RefSeq" id="WP_143140713.1">
    <property type="nucleotide sequence ID" value="NZ_FOMX01000013.1"/>
</dbReference>
<dbReference type="Pfam" id="PF07631">
    <property type="entry name" value="PSD4"/>
    <property type="match status" value="1"/>
</dbReference>
<dbReference type="OrthoDB" id="5480349at2"/>
<feature type="signal peptide" evidence="1">
    <location>
        <begin position="1"/>
        <end position="27"/>
    </location>
</feature>
<name>A0A1I2AJY8_9BACT</name>
<accession>A0A1I2AJY8</accession>
<evidence type="ECO:0000313" key="4">
    <source>
        <dbReference type="Proteomes" id="UP000199400"/>
    </source>
</evidence>
<evidence type="ECO:0000256" key="1">
    <source>
        <dbReference type="SAM" id="SignalP"/>
    </source>
</evidence>
<dbReference type="AlphaFoldDB" id="A0A1I2AJY8"/>
<organism evidence="3 4">
    <name type="scientific">Nannocystis exedens</name>
    <dbReference type="NCBI Taxonomy" id="54"/>
    <lineage>
        <taxon>Bacteria</taxon>
        <taxon>Pseudomonadati</taxon>
        <taxon>Myxococcota</taxon>
        <taxon>Polyangia</taxon>
        <taxon>Nannocystales</taxon>
        <taxon>Nannocystaceae</taxon>
        <taxon>Nannocystis</taxon>
    </lineage>
</organism>
<dbReference type="InterPro" id="IPR013042">
    <property type="entry name" value="DUF1592"/>
</dbReference>
<dbReference type="Proteomes" id="UP000199400">
    <property type="component" value="Unassembled WGS sequence"/>
</dbReference>
<keyword evidence="1" id="KW-0732">Signal</keyword>
<gene>
    <name evidence="3" type="ORF">SAMN02745121_04263</name>
</gene>